<accession>A0A4Z1DL12</accession>
<dbReference type="Proteomes" id="UP000298513">
    <property type="component" value="Unassembled WGS sequence"/>
</dbReference>
<reference evidence="5 6" key="1">
    <citation type="submission" date="2019-04" db="EMBL/GenBank/DDBJ databases">
        <title>Streptomyces sp. nov. Bv016 isolated from bark of Buahinia variegata.</title>
        <authorList>
            <person name="Kanchanasin P."/>
            <person name="Tanasupawat S."/>
            <person name="Yuki M."/>
            <person name="Kudo T."/>
        </authorList>
    </citation>
    <scope>NUCLEOTIDE SEQUENCE [LARGE SCALE GENOMIC DNA]</scope>
    <source>
        <strain evidence="5 6">JCM 4765</strain>
    </source>
</reference>
<dbReference type="PROSITE" id="PS50995">
    <property type="entry name" value="HTH_MARR_2"/>
    <property type="match status" value="1"/>
</dbReference>
<dbReference type="GO" id="GO:0003677">
    <property type="term" value="F:DNA binding"/>
    <property type="evidence" value="ECO:0007669"/>
    <property type="project" value="UniProtKB-KW"/>
</dbReference>
<dbReference type="RefSeq" id="WP_135790764.1">
    <property type="nucleotide sequence ID" value="NZ_BNBQ01000003.1"/>
</dbReference>
<evidence type="ECO:0000256" key="2">
    <source>
        <dbReference type="ARBA" id="ARBA00023125"/>
    </source>
</evidence>
<dbReference type="InterPro" id="IPR000835">
    <property type="entry name" value="HTH_MarR-typ"/>
</dbReference>
<name>A0A4Z1DL12_STRGP</name>
<protein>
    <submittedName>
        <fullName evidence="5">MarR family transcriptional regulator</fullName>
    </submittedName>
</protein>
<dbReference type="SMART" id="SM00347">
    <property type="entry name" value="HTH_MARR"/>
    <property type="match status" value="1"/>
</dbReference>
<dbReference type="Gene3D" id="1.10.10.10">
    <property type="entry name" value="Winged helix-like DNA-binding domain superfamily/Winged helix DNA-binding domain"/>
    <property type="match status" value="1"/>
</dbReference>
<evidence type="ECO:0000313" key="5">
    <source>
        <dbReference type="EMBL" id="TGN84535.1"/>
    </source>
</evidence>
<dbReference type="PANTHER" id="PTHR42756:SF1">
    <property type="entry name" value="TRANSCRIPTIONAL REPRESSOR OF EMRAB OPERON"/>
    <property type="match status" value="1"/>
</dbReference>
<organism evidence="5 6">
    <name type="scientific">Streptomyces griseoluteus</name>
    <dbReference type="NCBI Taxonomy" id="29306"/>
    <lineage>
        <taxon>Bacteria</taxon>
        <taxon>Bacillati</taxon>
        <taxon>Actinomycetota</taxon>
        <taxon>Actinomycetes</taxon>
        <taxon>Kitasatosporales</taxon>
        <taxon>Streptomycetaceae</taxon>
        <taxon>Streptomyces</taxon>
    </lineage>
</organism>
<dbReference type="GO" id="GO:0003700">
    <property type="term" value="F:DNA-binding transcription factor activity"/>
    <property type="evidence" value="ECO:0007669"/>
    <property type="project" value="InterPro"/>
</dbReference>
<dbReference type="EMBL" id="SRRU01000003">
    <property type="protein sequence ID" value="TGN84535.1"/>
    <property type="molecule type" value="Genomic_DNA"/>
</dbReference>
<proteinExistence type="predicted"/>
<dbReference type="PANTHER" id="PTHR42756">
    <property type="entry name" value="TRANSCRIPTIONAL REGULATOR, MARR"/>
    <property type="match status" value="1"/>
</dbReference>
<dbReference type="GeneID" id="91530061"/>
<keyword evidence="6" id="KW-1185">Reference proteome</keyword>
<evidence type="ECO:0000256" key="1">
    <source>
        <dbReference type="ARBA" id="ARBA00023015"/>
    </source>
</evidence>
<gene>
    <name evidence="5" type="ORF">E5082_09030</name>
</gene>
<dbReference type="SUPFAM" id="SSF46785">
    <property type="entry name" value="Winged helix' DNA-binding domain"/>
    <property type="match status" value="1"/>
</dbReference>
<dbReference type="InterPro" id="IPR036388">
    <property type="entry name" value="WH-like_DNA-bd_sf"/>
</dbReference>
<evidence type="ECO:0000313" key="6">
    <source>
        <dbReference type="Proteomes" id="UP000298513"/>
    </source>
</evidence>
<dbReference type="InterPro" id="IPR023187">
    <property type="entry name" value="Tscrpt_reg_MarR-type_CS"/>
</dbReference>
<evidence type="ECO:0000256" key="3">
    <source>
        <dbReference type="ARBA" id="ARBA00023163"/>
    </source>
</evidence>
<dbReference type="PROSITE" id="PS01117">
    <property type="entry name" value="HTH_MARR_1"/>
    <property type="match status" value="1"/>
</dbReference>
<comment type="caution">
    <text evidence="5">The sequence shown here is derived from an EMBL/GenBank/DDBJ whole genome shotgun (WGS) entry which is preliminary data.</text>
</comment>
<sequence length="161" mass="17896">MDEMASRPHTSHDVHTLRTALERLEAQWERQQRSTPLVSSSQLRLLYALETAAGSNLRELCAALGSAAPALSRLCARLEAMGLVRRAYSARSRREIELYLTGRATAYLRELREEREQFLATVLDSMPEGERAALVEGMDGLRRALDPPGPGYTENPVICSA</sequence>
<dbReference type="InterPro" id="IPR036390">
    <property type="entry name" value="WH_DNA-bd_sf"/>
</dbReference>
<feature type="domain" description="HTH marR-type" evidence="4">
    <location>
        <begin position="10"/>
        <end position="143"/>
    </location>
</feature>
<keyword evidence="3" id="KW-0804">Transcription</keyword>
<keyword evidence="2" id="KW-0238">DNA-binding</keyword>
<evidence type="ECO:0000259" key="4">
    <source>
        <dbReference type="PROSITE" id="PS50995"/>
    </source>
</evidence>
<dbReference type="AlphaFoldDB" id="A0A4Z1DL12"/>
<keyword evidence="1" id="KW-0805">Transcription regulation</keyword>
<dbReference type="Pfam" id="PF12802">
    <property type="entry name" value="MarR_2"/>
    <property type="match status" value="1"/>
</dbReference>